<reference evidence="2" key="1">
    <citation type="submission" date="2017-05" db="UniProtKB">
        <authorList>
            <consortium name="EnsemblMetazoa"/>
        </authorList>
    </citation>
    <scope>IDENTIFICATION</scope>
</reference>
<organism evidence="2">
    <name type="scientific">Amphimedon queenslandica</name>
    <name type="common">Sponge</name>
    <dbReference type="NCBI Taxonomy" id="400682"/>
    <lineage>
        <taxon>Eukaryota</taxon>
        <taxon>Metazoa</taxon>
        <taxon>Porifera</taxon>
        <taxon>Demospongiae</taxon>
        <taxon>Heteroscleromorpha</taxon>
        <taxon>Haplosclerida</taxon>
        <taxon>Niphatidae</taxon>
        <taxon>Amphimedon</taxon>
    </lineage>
</organism>
<name>A0A1X7TVB9_AMPQE</name>
<feature type="compositionally biased region" description="Basic residues" evidence="1">
    <location>
        <begin position="24"/>
        <end position="33"/>
    </location>
</feature>
<protein>
    <submittedName>
        <fullName evidence="2">Uncharacterized protein</fullName>
    </submittedName>
</protein>
<feature type="region of interest" description="Disordered" evidence="1">
    <location>
        <begin position="1"/>
        <end position="33"/>
    </location>
</feature>
<accession>A0A1X7TVB9</accession>
<sequence>MKRQWGGDPYPGQRAHGKSIGLKVNRRRWHRAP</sequence>
<dbReference type="InParanoid" id="A0A1X7TVB9"/>
<dbReference type="AlphaFoldDB" id="A0A1X7TVB9"/>
<evidence type="ECO:0000256" key="1">
    <source>
        <dbReference type="SAM" id="MobiDB-lite"/>
    </source>
</evidence>
<dbReference type="EnsemblMetazoa" id="Aqu2.1.19161_001">
    <property type="protein sequence ID" value="Aqu2.1.19161_001"/>
    <property type="gene ID" value="Aqu2.1.19161"/>
</dbReference>
<proteinExistence type="predicted"/>
<evidence type="ECO:0000313" key="2">
    <source>
        <dbReference type="EnsemblMetazoa" id="Aqu2.1.19161_001"/>
    </source>
</evidence>